<proteinExistence type="predicted"/>
<evidence type="ECO:0000313" key="5">
    <source>
        <dbReference type="EMBL" id="WEG35655.1"/>
    </source>
</evidence>
<evidence type="ECO:0000313" key="6">
    <source>
        <dbReference type="Proteomes" id="UP001220478"/>
    </source>
</evidence>
<dbReference type="InterPro" id="IPR032675">
    <property type="entry name" value="LRR_dom_sf"/>
</dbReference>
<dbReference type="SUPFAM" id="SSF52058">
    <property type="entry name" value="L domain-like"/>
    <property type="match status" value="1"/>
</dbReference>
<evidence type="ECO:0000256" key="4">
    <source>
        <dbReference type="SAM" id="SignalP"/>
    </source>
</evidence>
<feature type="compositionally biased region" description="Pro residues" evidence="3">
    <location>
        <begin position="392"/>
        <end position="405"/>
    </location>
</feature>
<dbReference type="PANTHER" id="PTHR47566:SF1">
    <property type="entry name" value="PROTEIN NUD1"/>
    <property type="match status" value="1"/>
</dbReference>
<evidence type="ECO:0000256" key="1">
    <source>
        <dbReference type="ARBA" id="ARBA00022614"/>
    </source>
</evidence>
<feature type="signal peptide" evidence="4">
    <location>
        <begin position="1"/>
        <end position="23"/>
    </location>
</feature>
<dbReference type="Proteomes" id="UP001220478">
    <property type="component" value="Chromosome"/>
</dbReference>
<organism evidence="5 6">
    <name type="scientific">Amygdalobacter indicium</name>
    <dbReference type="NCBI Taxonomy" id="3029272"/>
    <lineage>
        <taxon>Bacteria</taxon>
        <taxon>Bacillati</taxon>
        <taxon>Bacillota</taxon>
        <taxon>Clostridia</taxon>
        <taxon>Eubacteriales</taxon>
        <taxon>Oscillospiraceae</taxon>
        <taxon>Amygdalobacter</taxon>
    </lineage>
</organism>
<keyword evidence="6" id="KW-1185">Reference proteome</keyword>
<dbReference type="PROSITE" id="PS00018">
    <property type="entry name" value="EF_HAND_1"/>
    <property type="match status" value="1"/>
</dbReference>
<protein>
    <submittedName>
        <fullName evidence="5">Uncharacterized protein</fullName>
    </submittedName>
</protein>
<sequence length="484" mass="53688">MLHKSLKLKVFPLLTGISLFCLSLNFSPLTPQVAAAVVTPVELNETNFPDPVFRDYLKETFDFNRNNIVDVSEMKFAKKIMPNEDLRPQIKSVKGIELFPELDTLNINDSLIDTIDISQNPQLKALDISDTGVSSLDVTHNPDLKILKFDRTKVNKIDLTHNPNLQHLYCLVAPVTELDLSQNPELQFLDCSGTSISKLDLSHNPKLHSVHCNNTKITVLDLSHNPDLVSLFCEYNAISSLDLHANTKLENLRCHYMNLAELDLSANSNINDNNRYYRQTLPQKMQATLKDGAYTFDLRAAGIDITKIKNLGIIPANSPHFENEPNEAAVLNNLPQGVTYAKDSGILTVNEAAAKNLAKVTYLRDVNNPLYTLPMDVSINLEYTNPQKKPQPQNPQPQPQPQPEQPEPKTKPTAEQNLPLAFDPSTQAAGSQISTGAPKVQRNNLQKDKFQVAKTGELASQGSGIICLISLAALAFAELNKRAN</sequence>
<dbReference type="RefSeq" id="WP_315571783.1">
    <property type="nucleotide sequence ID" value="NZ_CP118868.1"/>
</dbReference>
<feature type="region of interest" description="Disordered" evidence="3">
    <location>
        <begin position="384"/>
        <end position="417"/>
    </location>
</feature>
<dbReference type="Gene3D" id="3.80.10.10">
    <property type="entry name" value="Ribonuclease Inhibitor"/>
    <property type="match status" value="1"/>
</dbReference>
<evidence type="ECO:0000256" key="2">
    <source>
        <dbReference type="ARBA" id="ARBA00022737"/>
    </source>
</evidence>
<keyword evidence="2" id="KW-0677">Repeat</keyword>
<name>A0ABY8C984_9FIRM</name>
<dbReference type="PANTHER" id="PTHR47566">
    <property type="match status" value="1"/>
</dbReference>
<gene>
    <name evidence="5" type="ORF">PYS61_00395</name>
</gene>
<keyword evidence="4" id="KW-0732">Signal</keyword>
<evidence type="ECO:0000256" key="3">
    <source>
        <dbReference type="SAM" id="MobiDB-lite"/>
    </source>
</evidence>
<feature type="chain" id="PRO_5046015911" evidence="4">
    <location>
        <begin position="24"/>
        <end position="484"/>
    </location>
</feature>
<dbReference type="EMBL" id="CP118868">
    <property type="protein sequence ID" value="WEG35655.1"/>
    <property type="molecule type" value="Genomic_DNA"/>
</dbReference>
<keyword evidence="1" id="KW-0433">Leucine-rich repeat</keyword>
<accession>A0ABY8C984</accession>
<dbReference type="InterPro" id="IPR018247">
    <property type="entry name" value="EF_Hand_1_Ca_BS"/>
</dbReference>
<reference evidence="5 6" key="1">
    <citation type="submission" date="2023-02" db="EMBL/GenBank/DDBJ databases">
        <title>Novel Oscillospiraceae bacterial genomes.</title>
        <authorList>
            <person name="Srinivasan S."/>
            <person name="Austin M.N."/>
            <person name="Fiedler T.L."/>
            <person name="Strenk S.M."/>
            <person name="Agnew K.J."/>
            <person name="Nagana Gowda G.A."/>
            <person name="Raftery D."/>
            <person name="Beamer M.A."/>
            <person name="Achilles S.L."/>
            <person name="Wiesenfeld H.C."/>
            <person name="Fredricks D.N."/>
            <person name="Hillier S.L."/>
        </authorList>
    </citation>
    <scope>NUCLEOTIDE SEQUENCE [LARGE SCALE GENOMIC DNA]</scope>
    <source>
        <strain evidence="5 6">CHIC02 1186E3-8</strain>
    </source>
</reference>
<dbReference type="InterPro" id="IPR052574">
    <property type="entry name" value="CDIRP"/>
</dbReference>